<feature type="compositionally biased region" description="Basic and acidic residues" evidence="1">
    <location>
        <begin position="101"/>
        <end position="113"/>
    </location>
</feature>
<feature type="region of interest" description="Disordered" evidence="1">
    <location>
        <begin position="91"/>
        <end position="113"/>
    </location>
</feature>
<reference evidence="3" key="1">
    <citation type="journal article" date="2019" name="Int. J. Syst. Evol. Microbiol.">
        <title>The Global Catalogue of Microorganisms (GCM) 10K type strain sequencing project: providing services to taxonomists for standard genome sequencing and annotation.</title>
        <authorList>
            <consortium name="The Broad Institute Genomics Platform"/>
            <consortium name="The Broad Institute Genome Sequencing Center for Infectious Disease"/>
            <person name="Wu L."/>
            <person name="Ma J."/>
        </authorList>
    </citation>
    <scope>NUCLEOTIDE SEQUENCE [LARGE SCALE GENOMIC DNA]</scope>
    <source>
        <strain evidence="3">JCM 4737</strain>
    </source>
</reference>
<protein>
    <submittedName>
        <fullName evidence="2">Uncharacterized protein</fullName>
    </submittedName>
</protein>
<sequence length="113" mass="11755">MTLCCCTTIAANPQRTAARCPIPPDPSNDPPPPPVTPAGRCSSGRAAAEPGAQVPRYGGGVLQEATPDAPTHRTGTTERGSFCFAHCSCGWRGPARRSRERARADADAHATTT</sequence>
<gene>
    <name evidence="2" type="ORF">GCM10010346_49450</name>
</gene>
<organism evidence="2 3">
    <name type="scientific">Streptomyces chryseus</name>
    <dbReference type="NCBI Taxonomy" id="68186"/>
    <lineage>
        <taxon>Bacteria</taxon>
        <taxon>Bacillati</taxon>
        <taxon>Actinomycetota</taxon>
        <taxon>Actinomycetes</taxon>
        <taxon>Kitasatosporales</taxon>
        <taxon>Streptomycetaceae</taxon>
        <taxon>Streptomyces</taxon>
    </lineage>
</organism>
<dbReference type="Proteomes" id="UP000599437">
    <property type="component" value="Unassembled WGS sequence"/>
</dbReference>
<proteinExistence type="predicted"/>
<keyword evidence="3" id="KW-1185">Reference proteome</keyword>
<feature type="compositionally biased region" description="Pro residues" evidence="1">
    <location>
        <begin position="21"/>
        <end position="36"/>
    </location>
</feature>
<evidence type="ECO:0000256" key="1">
    <source>
        <dbReference type="SAM" id="MobiDB-lite"/>
    </source>
</evidence>
<evidence type="ECO:0000313" key="3">
    <source>
        <dbReference type="Proteomes" id="UP000599437"/>
    </source>
</evidence>
<feature type="region of interest" description="Disordered" evidence="1">
    <location>
        <begin position="16"/>
        <end position="79"/>
    </location>
</feature>
<accession>A0ABQ3DYG3</accession>
<name>A0ABQ3DYG3_9ACTN</name>
<comment type="caution">
    <text evidence="2">The sequence shown here is derived from an EMBL/GenBank/DDBJ whole genome shotgun (WGS) entry which is preliminary data.</text>
</comment>
<evidence type="ECO:0000313" key="2">
    <source>
        <dbReference type="EMBL" id="GHB19797.1"/>
    </source>
</evidence>
<dbReference type="EMBL" id="BMVO01000020">
    <property type="protein sequence ID" value="GHB19797.1"/>
    <property type="molecule type" value="Genomic_DNA"/>
</dbReference>